<dbReference type="GO" id="GO:0016020">
    <property type="term" value="C:membrane"/>
    <property type="evidence" value="ECO:0007669"/>
    <property type="project" value="UniProtKB-SubCell"/>
</dbReference>
<dbReference type="PANTHER" id="PTHR31942">
    <property type="entry name" value="MLO-LIKE PROTEIN 1"/>
    <property type="match status" value="1"/>
</dbReference>
<comment type="similarity">
    <text evidence="2">Belongs to the MLO family.</text>
</comment>
<keyword evidence="10" id="KW-1185">Reference proteome</keyword>
<dbReference type="AlphaFoldDB" id="A0A484K7X3"/>
<dbReference type="InterPro" id="IPR004326">
    <property type="entry name" value="Mlo"/>
</dbReference>
<dbReference type="Pfam" id="PF03094">
    <property type="entry name" value="Mlo"/>
    <property type="match status" value="1"/>
</dbReference>
<keyword evidence="3 8" id="KW-0812">Transmembrane</keyword>
<gene>
    <name evidence="9" type="ORF">CCAM_LOCUS2431</name>
</gene>
<keyword evidence="4" id="KW-0611">Plant defense</keyword>
<dbReference type="EMBL" id="OOIL02000116">
    <property type="protein sequence ID" value="VFQ60655.1"/>
    <property type="molecule type" value="Genomic_DNA"/>
</dbReference>
<dbReference type="PANTHER" id="PTHR31942:SF54">
    <property type="entry name" value="MLO-LIKE PROTEIN 13"/>
    <property type="match status" value="1"/>
</dbReference>
<name>A0A484K7X3_9ASTE</name>
<dbReference type="Proteomes" id="UP000595140">
    <property type="component" value="Unassembled WGS sequence"/>
</dbReference>
<keyword evidence="7" id="KW-0568">Pathogenesis-related protein</keyword>
<evidence type="ECO:0008006" key="11">
    <source>
        <dbReference type="Google" id="ProtNLM"/>
    </source>
</evidence>
<sequence length="201" mass="23540">MVSFEALHQLHIFIFVMTLVHVTFCATTTVLGGLRVRQWRHWEHSIQKASQEEQGHHRLHKLHLQSFKERAGKFWRRFAVISWLVAFFKQFYGPVTKSDYVVLRSGFISAHCPTKLDFDFHKYMLRTLEHDFKKIVGISGLLWAFVVLFLLMNIAGMMAYLFLDVIFAYNSSAYSGNKVRAHNHRISTRFSRKKWNGSSGD</sequence>
<evidence type="ECO:0000256" key="6">
    <source>
        <dbReference type="ARBA" id="ARBA00023136"/>
    </source>
</evidence>
<dbReference type="GO" id="GO:0006952">
    <property type="term" value="P:defense response"/>
    <property type="evidence" value="ECO:0007669"/>
    <property type="project" value="UniProtKB-KW"/>
</dbReference>
<evidence type="ECO:0000256" key="8">
    <source>
        <dbReference type="SAM" id="Phobius"/>
    </source>
</evidence>
<keyword evidence="5 8" id="KW-1133">Transmembrane helix</keyword>
<evidence type="ECO:0000313" key="9">
    <source>
        <dbReference type="EMBL" id="VFQ60655.1"/>
    </source>
</evidence>
<feature type="transmembrane region" description="Helical" evidence="8">
    <location>
        <begin position="141"/>
        <end position="163"/>
    </location>
</feature>
<feature type="transmembrane region" description="Helical" evidence="8">
    <location>
        <begin position="74"/>
        <end position="92"/>
    </location>
</feature>
<reference evidence="9 10" key="1">
    <citation type="submission" date="2018-04" db="EMBL/GenBank/DDBJ databases">
        <authorList>
            <person name="Vogel A."/>
        </authorList>
    </citation>
    <scope>NUCLEOTIDE SEQUENCE [LARGE SCALE GENOMIC DNA]</scope>
</reference>
<evidence type="ECO:0000256" key="7">
    <source>
        <dbReference type="ARBA" id="ARBA00023265"/>
    </source>
</evidence>
<keyword evidence="6 8" id="KW-0472">Membrane</keyword>
<evidence type="ECO:0000256" key="1">
    <source>
        <dbReference type="ARBA" id="ARBA00004141"/>
    </source>
</evidence>
<evidence type="ECO:0000256" key="3">
    <source>
        <dbReference type="ARBA" id="ARBA00022692"/>
    </source>
</evidence>
<comment type="subcellular location">
    <subcellularLocation>
        <location evidence="1">Membrane</location>
        <topology evidence="1">Multi-pass membrane protein</topology>
    </subcellularLocation>
</comment>
<protein>
    <recommendedName>
        <fullName evidence="11">MLO-like protein</fullName>
    </recommendedName>
</protein>
<evidence type="ECO:0000313" key="10">
    <source>
        <dbReference type="Proteomes" id="UP000595140"/>
    </source>
</evidence>
<accession>A0A484K7X3</accession>
<organism evidence="9 10">
    <name type="scientific">Cuscuta campestris</name>
    <dbReference type="NCBI Taxonomy" id="132261"/>
    <lineage>
        <taxon>Eukaryota</taxon>
        <taxon>Viridiplantae</taxon>
        <taxon>Streptophyta</taxon>
        <taxon>Embryophyta</taxon>
        <taxon>Tracheophyta</taxon>
        <taxon>Spermatophyta</taxon>
        <taxon>Magnoliopsida</taxon>
        <taxon>eudicotyledons</taxon>
        <taxon>Gunneridae</taxon>
        <taxon>Pentapetalae</taxon>
        <taxon>asterids</taxon>
        <taxon>lamiids</taxon>
        <taxon>Solanales</taxon>
        <taxon>Convolvulaceae</taxon>
        <taxon>Cuscuteae</taxon>
        <taxon>Cuscuta</taxon>
        <taxon>Cuscuta subgen. Grammica</taxon>
        <taxon>Cuscuta sect. Cleistogrammica</taxon>
    </lineage>
</organism>
<evidence type="ECO:0000256" key="5">
    <source>
        <dbReference type="ARBA" id="ARBA00022989"/>
    </source>
</evidence>
<dbReference type="OrthoDB" id="1434149at2759"/>
<evidence type="ECO:0000256" key="4">
    <source>
        <dbReference type="ARBA" id="ARBA00022821"/>
    </source>
</evidence>
<proteinExistence type="inferred from homology"/>
<feature type="transmembrane region" description="Helical" evidence="8">
    <location>
        <begin position="12"/>
        <end position="34"/>
    </location>
</feature>
<evidence type="ECO:0000256" key="2">
    <source>
        <dbReference type="ARBA" id="ARBA00006574"/>
    </source>
</evidence>